<name>A0A5S9INJ0_UABAM</name>
<dbReference type="KEGG" id="uam:UABAM_03162"/>
<keyword evidence="4" id="KW-1185">Reference proteome</keyword>
<dbReference type="Proteomes" id="UP000326354">
    <property type="component" value="Chromosome"/>
</dbReference>
<dbReference type="OrthoDB" id="197163at2"/>
<feature type="transmembrane region" description="Helical" evidence="1">
    <location>
        <begin position="50"/>
        <end position="72"/>
    </location>
</feature>
<dbReference type="AlphaFoldDB" id="A0A5S9INJ0"/>
<evidence type="ECO:0000313" key="4">
    <source>
        <dbReference type="Proteomes" id="UP000326354"/>
    </source>
</evidence>
<keyword evidence="1" id="KW-0812">Transmembrane</keyword>
<proteinExistence type="predicted"/>
<feature type="transmembrane region" description="Helical" evidence="1">
    <location>
        <begin position="144"/>
        <end position="163"/>
    </location>
</feature>
<reference evidence="3 4" key="1">
    <citation type="submission" date="2019-08" db="EMBL/GenBank/DDBJ databases">
        <title>Complete genome sequence of Candidatus Uab amorphum.</title>
        <authorList>
            <person name="Shiratori T."/>
            <person name="Suzuki S."/>
            <person name="Kakizawa Y."/>
            <person name="Ishida K."/>
        </authorList>
    </citation>
    <scope>NUCLEOTIDE SEQUENCE [LARGE SCALE GENOMIC DNA]</scope>
    <source>
        <strain evidence="3 4">SRT547</strain>
    </source>
</reference>
<keyword evidence="1" id="KW-0472">Membrane</keyword>
<feature type="domain" description="DUF1648" evidence="2">
    <location>
        <begin position="13"/>
        <end position="57"/>
    </location>
</feature>
<evidence type="ECO:0000259" key="2">
    <source>
        <dbReference type="Pfam" id="PF07853"/>
    </source>
</evidence>
<accession>A0A5S9INJ0</accession>
<sequence length="168" mass="19089">MLNLFRLLWCGLFVALIVQVVNIYPNLPEQIAIHFDIQGQADGFGDKQTFYTILAIIIAFMNLMFLSLSLLIKKIPASIVNIPWKDYWFANEERQEIAYRKLKEVLAMTGVLINGICYLLNIIILRSSTVCEACPTGDFIQSNFVWITLSCAAILVILMFVIVKPPKD</sequence>
<dbReference type="InterPro" id="IPR012867">
    <property type="entry name" value="DUF1648"/>
</dbReference>
<organism evidence="3 4">
    <name type="scientific">Uabimicrobium amorphum</name>
    <dbReference type="NCBI Taxonomy" id="2596890"/>
    <lineage>
        <taxon>Bacteria</taxon>
        <taxon>Pseudomonadati</taxon>
        <taxon>Planctomycetota</taxon>
        <taxon>Candidatus Uabimicrobiia</taxon>
        <taxon>Candidatus Uabimicrobiales</taxon>
        <taxon>Candidatus Uabimicrobiaceae</taxon>
        <taxon>Candidatus Uabimicrobium</taxon>
    </lineage>
</organism>
<evidence type="ECO:0000313" key="3">
    <source>
        <dbReference type="EMBL" id="BBM84801.1"/>
    </source>
</evidence>
<dbReference type="EMBL" id="AP019860">
    <property type="protein sequence ID" value="BBM84801.1"/>
    <property type="molecule type" value="Genomic_DNA"/>
</dbReference>
<dbReference type="RefSeq" id="WP_151968933.1">
    <property type="nucleotide sequence ID" value="NZ_AP019860.1"/>
</dbReference>
<dbReference type="Pfam" id="PF07853">
    <property type="entry name" value="DUF1648"/>
    <property type="match status" value="1"/>
</dbReference>
<protein>
    <recommendedName>
        <fullName evidence="2">DUF1648 domain-containing protein</fullName>
    </recommendedName>
</protein>
<gene>
    <name evidence="3" type="ORF">UABAM_03162</name>
</gene>
<feature type="transmembrane region" description="Helical" evidence="1">
    <location>
        <begin position="105"/>
        <end position="124"/>
    </location>
</feature>
<keyword evidence="1" id="KW-1133">Transmembrane helix</keyword>
<evidence type="ECO:0000256" key="1">
    <source>
        <dbReference type="SAM" id="Phobius"/>
    </source>
</evidence>